<dbReference type="InterPro" id="IPR007007">
    <property type="entry name" value="Ninjurin"/>
</dbReference>
<feature type="compositionally biased region" description="Polar residues" evidence="7">
    <location>
        <begin position="51"/>
        <end position="60"/>
    </location>
</feature>
<dbReference type="PANTHER" id="PTHR12316">
    <property type="entry name" value="NINJURIN-RELATED"/>
    <property type="match status" value="1"/>
</dbReference>
<evidence type="ECO:0000256" key="8">
    <source>
        <dbReference type="SAM" id="Phobius"/>
    </source>
</evidence>
<proteinExistence type="inferred from homology"/>
<comment type="similarity">
    <text evidence="2">Belongs to the ninjurin family.</text>
</comment>
<keyword evidence="9" id="KW-1185">Reference proteome</keyword>
<dbReference type="RefSeq" id="XP_022244274.1">
    <property type="nucleotide sequence ID" value="XM_022388566.1"/>
</dbReference>
<feature type="region of interest" description="Disordered" evidence="7">
    <location>
        <begin position="20"/>
        <end position="60"/>
    </location>
</feature>
<evidence type="ECO:0000256" key="5">
    <source>
        <dbReference type="ARBA" id="ARBA00022989"/>
    </source>
</evidence>
<keyword evidence="3 8" id="KW-0812">Transmembrane</keyword>
<reference evidence="10" key="1">
    <citation type="submission" date="2025-08" db="UniProtKB">
        <authorList>
            <consortium name="RefSeq"/>
        </authorList>
    </citation>
    <scope>IDENTIFICATION</scope>
    <source>
        <tissue evidence="10">Muscle</tissue>
    </source>
</reference>
<evidence type="ECO:0000313" key="10">
    <source>
        <dbReference type="RefSeq" id="XP_022244274.1"/>
    </source>
</evidence>
<evidence type="ECO:0000256" key="1">
    <source>
        <dbReference type="ARBA" id="ARBA00004141"/>
    </source>
</evidence>
<evidence type="ECO:0000256" key="6">
    <source>
        <dbReference type="ARBA" id="ARBA00023136"/>
    </source>
</evidence>
<evidence type="ECO:0000256" key="3">
    <source>
        <dbReference type="ARBA" id="ARBA00022692"/>
    </source>
</evidence>
<sequence length="178" mass="19503">MAYTNEMINIPLDELHVSYAGRQNSNDPPAEGPRQAFSSNSEPVATEDNGNKPQVESQKSGRLLDHNAYATKKTVGQGMLDIALLTTNVSQLKYLLQVGKKHEFYYLLITLVSVSIFLQIFVGALFIIIARMNVNEEKSQGKANILNNIITGAVSVITAINIVSSAFNMKSTDDDVEP</sequence>
<accession>A0ABM1SKW8</accession>
<feature type="transmembrane region" description="Helical" evidence="8">
    <location>
        <begin position="149"/>
        <end position="169"/>
    </location>
</feature>
<dbReference type="Proteomes" id="UP000694941">
    <property type="component" value="Unplaced"/>
</dbReference>
<evidence type="ECO:0000256" key="4">
    <source>
        <dbReference type="ARBA" id="ARBA00022889"/>
    </source>
</evidence>
<comment type="subcellular location">
    <subcellularLocation>
        <location evidence="1">Membrane</location>
        <topology evidence="1">Multi-pass membrane protein</topology>
    </subcellularLocation>
</comment>
<keyword evidence="6 8" id="KW-0472">Membrane</keyword>
<gene>
    <name evidence="10" type="primary">LOC106461562</name>
</gene>
<evidence type="ECO:0000313" key="9">
    <source>
        <dbReference type="Proteomes" id="UP000694941"/>
    </source>
</evidence>
<feature type="transmembrane region" description="Helical" evidence="8">
    <location>
        <begin position="104"/>
        <end position="129"/>
    </location>
</feature>
<name>A0ABM1SKW8_LIMPO</name>
<dbReference type="Pfam" id="PF04923">
    <property type="entry name" value="Ninjurin"/>
    <property type="match status" value="1"/>
</dbReference>
<keyword evidence="5 8" id="KW-1133">Transmembrane helix</keyword>
<dbReference type="GeneID" id="106461562"/>
<protein>
    <submittedName>
        <fullName evidence="10">Ninjurin-2-like</fullName>
    </submittedName>
</protein>
<organism evidence="9 10">
    <name type="scientific">Limulus polyphemus</name>
    <name type="common">Atlantic horseshoe crab</name>
    <dbReference type="NCBI Taxonomy" id="6850"/>
    <lineage>
        <taxon>Eukaryota</taxon>
        <taxon>Metazoa</taxon>
        <taxon>Ecdysozoa</taxon>
        <taxon>Arthropoda</taxon>
        <taxon>Chelicerata</taxon>
        <taxon>Merostomata</taxon>
        <taxon>Xiphosura</taxon>
        <taxon>Limulidae</taxon>
        <taxon>Limulus</taxon>
    </lineage>
</organism>
<dbReference type="PANTHER" id="PTHR12316:SF17">
    <property type="entry name" value="NINJURIN C, ISOFORM D"/>
    <property type="match status" value="1"/>
</dbReference>
<evidence type="ECO:0000256" key="7">
    <source>
        <dbReference type="SAM" id="MobiDB-lite"/>
    </source>
</evidence>
<keyword evidence="4" id="KW-0130">Cell adhesion</keyword>
<evidence type="ECO:0000256" key="2">
    <source>
        <dbReference type="ARBA" id="ARBA00008141"/>
    </source>
</evidence>